<reference evidence="1 2" key="1">
    <citation type="submission" date="2015-04" db="EMBL/GenBank/DDBJ databases">
        <title>The complete genome sequence of the rumen methanogen Methanobrevibacter millerae SM9.</title>
        <authorList>
            <person name="Leahy S.C."/>
            <person name="Kelly W.J."/>
            <person name="Pacheco D.M."/>
            <person name="Li D."/>
            <person name="Altermann E."/>
            <person name="Attwood G.T."/>
        </authorList>
    </citation>
    <scope>NUCLEOTIDE SEQUENCE [LARGE SCALE GENOMIC DNA]</scope>
    <source>
        <strain evidence="1 2">SM9</strain>
    </source>
</reference>
<dbReference type="GeneID" id="26736014"/>
<accession>A0A0U2V2W4</accession>
<protein>
    <submittedName>
        <fullName evidence="1">Uncharacterized protein</fullName>
    </submittedName>
</protein>
<keyword evidence="2" id="KW-1185">Reference proteome</keyword>
<dbReference type="AlphaFoldDB" id="A0A0U2V2W4"/>
<dbReference type="KEGG" id="mmil:sm9_1045"/>
<dbReference type="PATRIC" id="fig|230361.4.peg.1076"/>
<dbReference type="RefSeq" id="WP_058739121.1">
    <property type="nucleotide sequence ID" value="NZ_CP011266.1"/>
</dbReference>
<gene>
    <name evidence="1" type="ORF">sm9_1045</name>
</gene>
<evidence type="ECO:0000313" key="2">
    <source>
        <dbReference type="Proteomes" id="UP000067738"/>
    </source>
</evidence>
<evidence type="ECO:0000313" key="1">
    <source>
        <dbReference type="EMBL" id="ALT68834.1"/>
    </source>
</evidence>
<proteinExistence type="predicted"/>
<organism evidence="1 2">
    <name type="scientific">Methanobrevibacter millerae</name>
    <dbReference type="NCBI Taxonomy" id="230361"/>
    <lineage>
        <taxon>Archaea</taxon>
        <taxon>Methanobacteriati</taxon>
        <taxon>Methanobacteriota</taxon>
        <taxon>Methanomada group</taxon>
        <taxon>Methanobacteria</taxon>
        <taxon>Methanobacteriales</taxon>
        <taxon>Methanobacteriaceae</taxon>
        <taxon>Methanobrevibacter</taxon>
    </lineage>
</organism>
<dbReference type="OrthoDB" id="78169at2157"/>
<sequence>MICPNCGGWVDEGEPMCSCGTSFGEDYQQEYTCPECHGMFMMDEFDNNCPFCGAPIKRDDYFY</sequence>
<name>A0A0U2V2W4_9EURY</name>
<dbReference type="Proteomes" id="UP000067738">
    <property type="component" value="Chromosome"/>
</dbReference>
<dbReference type="EMBL" id="CP011266">
    <property type="protein sequence ID" value="ALT68834.1"/>
    <property type="molecule type" value="Genomic_DNA"/>
</dbReference>